<evidence type="ECO:0000313" key="5">
    <source>
        <dbReference type="Proteomes" id="UP001156398"/>
    </source>
</evidence>
<keyword evidence="2" id="KW-0812">Transmembrane</keyword>
<feature type="region of interest" description="Disordered" evidence="1">
    <location>
        <begin position="281"/>
        <end position="302"/>
    </location>
</feature>
<feature type="transmembrane region" description="Helical" evidence="2">
    <location>
        <begin position="194"/>
        <end position="213"/>
    </location>
</feature>
<dbReference type="PANTHER" id="PTHR40761:SF1">
    <property type="entry name" value="CONSERVED INTEGRAL MEMBRANE ALANINE VALINE AND LEUCINE RICH PROTEIN-RELATED"/>
    <property type="match status" value="1"/>
</dbReference>
<feature type="transmembrane region" description="Helical" evidence="2">
    <location>
        <begin position="100"/>
        <end position="119"/>
    </location>
</feature>
<keyword evidence="2" id="KW-1133">Transmembrane helix</keyword>
<proteinExistence type="predicted"/>
<dbReference type="SUPFAM" id="SSF103481">
    <property type="entry name" value="Multidrug resistance efflux transporter EmrE"/>
    <property type="match status" value="1"/>
</dbReference>
<organism evidence="4">
    <name type="scientific">Streptantibioticus silvisoli</name>
    <dbReference type="NCBI Taxonomy" id="2705255"/>
    <lineage>
        <taxon>Bacteria</taxon>
        <taxon>Bacillati</taxon>
        <taxon>Actinomycetota</taxon>
        <taxon>Actinomycetes</taxon>
        <taxon>Kitasatosporales</taxon>
        <taxon>Streptomycetaceae</taxon>
        <taxon>Streptantibioticus</taxon>
    </lineage>
</organism>
<reference evidence="4 5" key="1">
    <citation type="submission" date="2023-05" db="EMBL/GenBank/DDBJ databases">
        <title>Streptantibioticus silvisoli sp. nov., acidotolerant actinomycetes 1 from pine litter.</title>
        <authorList>
            <person name="Swiecimska M."/>
            <person name="Golinska P."/>
            <person name="Sangal V."/>
            <person name="Wachnowicz B."/>
            <person name="Goodfellow M."/>
        </authorList>
    </citation>
    <scope>NUCLEOTIDE SEQUENCE</scope>
    <source>
        <strain evidence="4">SL13</strain>
        <strain evidence="3 5">SL54</strain>
    </source>
</reference>
<evidence type="ECO:0000256" key="1">
    <source>
        <dbReference type="SAM" id="MobiDB-lite"/>
    </source>
</evidence>
<name>A0AA90HAH4_9ACTN</name>
<feature type="transmembrane region" description="Helical" evidence="2">
    <location>
        <begin position="157"/>
        <end position="174"/>
    </location>
</feature>
<dbReference type="Proteomes" id="UP001156398">
    <property type="component" value="Unassembled WGS sequence"/>
</dbReference>
<feature type="transmembrane region" description="Helical" evidence="2">
    <location>
        <begin position="225"/>
        <end position="244"/>
    </location>
</feature>
<feature type="transmembrane region" description="Helical" evidence="2">
    <location>
        <begin position="256"/>
        <end position="273"/>
    </location>
</feature>
<evidence type="ECO:0000256" key="2">
    <source>
        <dbReference type="SAM" id="Phobius"/>
    </source>
</evidence>
<feature type="compositionally biased region" description="Basic residues" evidence="1">
    <location>
        <begin position="293"/>
        <end position="302"/>
    </location>
</feature>
<dbReference type="EMBL" id="JAAGKO020000072">
    <property type="protein sequence ID" value="MDI5967091.1"/>
    <property type="molecule type" value="Genomic_DNA"/>
</dbReference>
<keyword evidence="5" id="KW-1185">Reference proteome</keyword>
<gene>
    <name evidence="3" type="ORF">POF43_030935</name>
    <name evidence="4" type="ORF">POF50_033715</name>
</gene>
<accession>A0AA90HAH4</accession>
<evidence type="ECO:0000313" key="4">
    <source>
        <dbReference type="EMBL" id="MDI5974245.1"/>
    </source>
</evidence>
<dbReference type="NCBIfam" id="NF038012">
    <property type="entry name" value="DMT_1"/>
    <property type="match status" value="1"/>
</dbReference>
<keyword evidence="2" id="KW-0472">Membrane</keyword>
<comment type="caution">
    <text evidence="4">The sequence shown here is derived from an EMBL/GenBank/DDBJ whole genome shotgun (WGS) entry which is preliminary data.</text>
</comment>
<dbReference type="InterPro" id="IPR037185">
    <property type="entry name" value="EmrE-like"/>
</dbReference>
<dbReference type="EMBL" id="JABXJJ020000066">
    <property type="protein sequence ID" value="MDI5974245.1"/>
    <property type="molecule type" value="Genomic_DNA"/>
</dbReference>
<evidence type="ECO:0000313" key="3">
    <source>
        <dbReference type="EMBL" id="MDI5967091.1"/>
    </source>
</evidence>
<protein>
    <submittedName>
        <fullName evidence="4">DMT family transporter</fullName>
    </submittedName>
</protein>
<dbReference type="RefSeq" id="WP_271314980.1">
    <property type="nucleotide sequence ID" value="NZ_JAAGKO020000072.1"/>
</dbReference>
<dbReference type="PANTHER" id="PTHR40761">
    <property type="entry name" value="CONSERVED INTEGRAL MEMBRANE ALANINE VALINE AND LEUCINE RICH PROTEIN-RELATED"/>
    <property type="match status" value="1"/>
</dbReference>
<feature type="transmembrane region" description="Helical" evidence="2">
    <location>
        <begin position="131"/>
        <end position="150"/>
    </location>
</feature>
<sequence>MAVFVLGLAAACCLGFGFVLQQRAAQRAPLADFLSFRLLLDLLRMPEWVLGIALMVGGQVLGALALAHGEVSLVEPLTATNLLFAMALSRRLTGQPLGRSGWGGVGLLAAGVTAFIVAGRPSGGGAAAGPLRHWLLFGLVVGIALLLTALGRRLRPTLEATVLALAAGLLYGLQDALTRICGQIVDDHGATELFVHWQPYVIVAIGLTGLLLVQSAFETAPLRSSLPALTAAQPLAGIACGVGFLGDRLRVTTEALTWQTAGLAAIVAGIVLLGRHPAMPEGPCAQRDPKPSLARRGHLMRH</sequence>
<dbReference type="AlphaFoldDB" id="A0AA90HAH4"/>
<feature type="transmembrane region" description="Helical" evidence="2">
    <location>
        <begin position="48"/>
        <end position="67"/>
    </location>
</feature>